<organism evidence="1">
    <name type="scientific">Spironucleus salmonicida</name>
    <dbReference type="NCBI Taxonomy" id="348837"/>
    <lineage>
        <taxon>Eukaryota</taxon>
        <taxon>Metamonada</taxon>
        <taxon>Diplomonadida</taxon>
        <taxon>Hexamitidae</taxon>
        <taxon>Hexamitinae</taxon>
        <taxon>Spironucleus</taxon>
    </lineage>
</organism>
<evidence type="ECO:0000313" key="1">
    <source>
        <dbReference type="EMBL" id="EST48404.1"/>
    </source>
</evidence>
<protein>
    <submittedName>
        <fullName evidence="1">Uncharacterized protein</fullName>
    </submittedName>
</protein>
<dbReference type="Proteomes" id="UP000018208">
    <property type="component" value="Unassembled WGS sequence"/>
</dbReference>
<evidence type="ECO:0000313" key="3">
    <source>
        <dbReference type="Proteomes" id="UP000018208"/>
    </source>
</evidence>
<gene>
    <name evidence="1" type="ORF">SS50377_11352</name>
    <name evidence="2" type="ORF">SS50377_28222</name>
</gene>
<reference evidence="2" key="2">
    <citation type="submission" date="2020-12" db="EMBL/GenBank/DDBJ databases">
        <title>New Spironucleus salmonicida genome in near-complete chromosomes.</title>
        <authorList>
            <person name="Xu F."/>
            <person name="Kurt Z."/>
            <person name="Jimenez-Gonzalez A."/>
            <person name="Astvaldsson A."/>
            <person name="Andersson J.O."/>
            <person name="Svard S.G."/>
        </authorList>
    </citation>
    <scope>NUCLEOTIDE SEQUENCE</scope>
    <source>
        <strain evidence="2">ATCC 50377</strain>
    </source>
</reference>
<reference evidence="1 2" key="1">
    <citation type="journal article" date="2014" name="PLoS Genet.">
        <title>The Genome of Spironucleus salmonicida Highlights a Fish Pathogen Adapted to Fluctuating Environments.</title>
        <authorList>
            <person name="Xu F."/>
            <person name="Jerlstrom-Hultqvist J."/>
            <person name="Einarsson E."/>
            <person name="Astvaldsson A."/>
            <person name="Svard S.G."/>
            <person name="Andersson J.O."/>
        </authorList>
    </citation>
    <scope>NUCLEOTIDE SEQUENCE</scope>
    <source>
        <strain evidence="2">ATCC 50377</strain>
    </source>
</reference>
<proteinExistence type="predicted"/>
<keyword evidence="3" id="KW-1185">Reference proteome</keyword>
<name>V6M4W9_9EUKA</name>
<accession>V6M4W9</accession>
<dbReference type="AlphaFoldDB" id="V6M4W9"/>
<evidence type="ECO:0000313" key="2">
    <source>
        <dbReference type="EMBL" id="KAH0570247.1"/>
    </source>
</evidence>
<dbReference type="EMBL" id="AUWU02000008">
    <property type="protein sequence ID" value="KAH0570247.1"/>
    <property type="molecule type" value="Genomic_DNA"/>
</dbReference>
<sequence>MSNIDKINAYLALQTQPDLFSQPITPILLKSTAISQVHPKTFKSPPSTKCVFCQFPALPHAKFCAHHFPASANVARCAFPSCSEPALLGCYADAVGVSFCKLHENSTEFDGKTTDFSVKFEEQPLKELPEIGFGVNLEVEKVVVDVAFCEAVVDSILNQILVCMRSYE</sequence>
<dbReference type="EMBL" id="KI545985">
    <property type="protein sequence ID" value="EST48404.1"/>
    <property type="molecule type" value="Genomic_DNA"/>
</dbReference>
<dbReference type="VEuPathDB" id="GiardiaDB:SS50377_28222"/>